<dbReference type="Gene3D" id="3.40.50.1010">
    <property type="entry name" value="5'-nuclease"/>
    <property type="match status" value="1"/>
</dbReference>
<dbReference type="InterPro" id="IPR029060">
    <property type="entry name" value="PIN-like_dom_sf"/>
</dbReference>
<name>A0A1F7GYD0_9BACT</name>
<dbReference type="InterPro" id="IPR002716">
    <property type="entry name" value="PIN_dom"/>
</dbReference>
<proteinExistence type="predicted"/>
<gene>
    <name evidence="2" type="ORF">A3C25_05290</name>
</gene>
<reference evidence="2 3" key="1">
    <citation type="journal article" date="2016" name="Nat. Commun.">
        <title>Thousands of microbial genomes shed light on interconnected biogeochemical processes in an aquifer system.</title>
        <authorList>
            <person name="Anantharaman K."/>
            <person name="Brown C.T."/>
            <person name="Hug L.A."/>
            <person name="Sharon I."/>
            <person name="Castelle C.J."/>
            <person name="Probst A.J."/>
            <person name="Thomas B.C."/>
            <person name="Singh A."/>
            <person name="Wilkins M.J."/>
            <person name="Karaoz U."/>
            <person name="Brodie E.L."/>
            <person name="Williams K.H."/>
            <person name="Hubbard S.S."/>
            <person name="Banfield J.F."/>
        </authorList>
    </citation>
    <scope>NUCLEOTIDE SEQUENCE [LARGE SCALE GENOMIC DNA]</scope>
</reference>
<evidence type="ECO:0000259" key="1">
    <source>
        <dbReference type="SMART" id="SM00670"/>
    </source>
</evidence>
<dbReference type="SUPFAM" id="SSF88723">
    <property type="entry name" value="PIN domain-like"/>
    <property type="match status" value="1"/>
</dbReference>
<evidence type="ECO:0000313" key="2">
    <source>
        <dbReference type="EMBL" id="OGK24097.1"/>
    </source>
</evidence>
<dbReference type="Proteomes" id="UP000177913">
    <property type="component" value="Unassembled WGS sequence"/>
</dbReference>
<comment type="caution">
    <text evidence="2">The sequence shown here is derived from an EMBL/GenBank/DDBJ whole genome shotgun (WGS) entry which is preliminary data.</text>
</comment>
<accession>A0A1F7GYD0</accession>
<dbReference type="Pfam" id="PF01850">
    <property type="entry name" value="PIN"/>
    <property type="match status" value="1"/>
</dbReference>
<dbReference type="AlphaFoldDB" id="A0A1F7GYD0"/>
<dbReference type="SMART" id="SM00670">
    <property type="entry name" value="PINc"/>
    <property type="match status" value="1"/>
</dbReference>
<sequence length="130" mass="15091">MNLPKYCLDTHALAWYFMGRKTLSRIAKKIIDSIFSKKNNCFIPSIVLLEAFHISLKDKEFNFPTFLEKLRLKNIFIVPLDLKILSTSFSLPIQLEIHDRIICATALIHKCSLITKDSTIKKVPKLKTIW</sequence>
<protein>
    <recommendedName>
        <fullName evidence="1">PIN domain-containing protein</fullName>
    </recommendedName>
</protein>
<organism evidence="2 3">
    <name type="scientific">Candidatus Roizmanbacteria bacterium RIFCSPHIGHO2_02_FULL_38_11</name>
    <dbReference type="NCBI Taxonomy" id="1802039"/>
    <lineage>
        <taxon>Bacteria</taxon>
        <taxon>Candidatus Roizmaniibacteriota</taxon>
    </lineage>
</organism>
<dbReference type="EMBL" id="MFZO01000039">
    <property type="protein sequence ID" value="OGK24097.1"/>
    <property type="molecule type" value="Genomic_DNA"/>
</dbReference>
<evidence type="ECO:0000313" key="3">
    <source>
        <dbReference type="Proteomes" id="UP000177913"/>
    </source>
</evidence>
<feature type="domain" description="PIN" evidence="1">
    <location>
        <begin position="4"/>
        <end position="122"/>
    </location>
</feature>